<dbReference type="InterPro" id="IPR011008">
    <property type="entry name" value="Dimeric_a/b-barrel"/>
</dbReference>
<dbReference type="AlphaFoldDB" id="A0A2S0HSE4"/>
<dbReference type="InterPro" id="IPR021708">
    <property type="entry name" value="DUF3291"/>
</dbReference>
<evidence type="ECO:0000313" key="2">
    <source>
        <dbReference type="EMBL" id="AVI49631.1"/>
    </source>
</evidence>
<sequence>MYLAQLNIAEAIAPMDDPVMADFVSNIERINSLAEKSPGYIWRLTDEEGENSYSMQLFDSEYIVTNMSVWKDRDSLFDFVYNTAHVEIFKRRKEWFAKMPQMHMVLWYIEEGHIPDINEAKERLQHLREHGKSQYAFTFKDNF</sequence>
<dbReference type="Pfam" id="PF11695">
    <property type="entry name" value="DUF3291"/>
    <property type="match status" value="1"/>
</dbReference>
<dbReference type="KEGG" id="aue:C5O00_00010"/>
<gene>
    <name evidence="2" type="ORF">C5O00_00010</name>
</gene>
<proteinExistence type="predicted"/>
<protein>
    <submittedName>
        <fullName evidence="2">DUF3291 domain-containing protein</fullName>
    </submittedName>
</protein>
<dbReference type="RefSeq" id="WP_105213797.1">
    <property type="nucleotide sequence ID" value="NZ_CP027062.1"/>
</dbReference>
<organism evidence="2 3">
    <name type="scientific">Pukyongia salina</name>
    <dbReference type="NCBI Taxonomy" id="2094025"/>
    <lineage>
        <taxon>Bacteria</taxon>
        <taxon>Pseudomonadati</taxon>
        <taxon>Bacteroidota</taxon>
        <taxon>Flavobacteriia</taxon>
        <taxon>Flavobacteriales</taxon>
        <taxon>Flavobacteriaceae</taxon>
        <taxon>Pukyongia</taxon>
    </lineage>
</organism>
<dbReference type="EMBL" id="CP027062">
    <property type="protein sequence ID" value="AVI49631.1"/>
    <property type="molecule type" value="Genomic_DNA"/>
</dbReference>
<reference evidence="2 3" key="1">
    <citation type="submission" date="2018-02" db="EMBL/GenBank/DDBJ databases">
        <title>Genomic analysis of the strain RR4-38 isolated from a seawater recirculating aquaculture system.</title>
        <authorList>
            <person name="Kim Y.-S."/>
            <person name="Jang Y.H."/>
            <person name="Kim K.-H."/>
        </authorList>
    </citation>
    <scope>NUCLEOTIDE SEQUENCE [LARGE SCALE GENOMIC DNA]</scope>
    <source>
        <strain evidence="2 3">RR4-38</strain>
    </source>
</reference>
<evidence type="ECO:0000259" key="1">
    <source>
        <dbReference type="Pfam" id="PF11695"/>
    </source>
</evidence>
<keyword evidence="3" id="KW-1185">Reference proteome</keyword>
<dbReference type="Proteomes" id="UP000238442">
    <property type="component" value="Chromosome"/>
</dbReference>
<dbReference type="OrthoDB" id="2376237at2"/>
<accession>A0A2S0HSE4</accession>
<name>A0A2S0HSE4_9FLAO</name>
<feature type="domain" description="DUF3291" evidence="1">
    <location>
        <begin position="3"/>
        <end position="141"/>
    </location>
</feature>
<evidence type="ECO:0000313" key="3">
    <source>
        <dbReference type="Proteomes" id="UP000238442"/>
    </source>
</evidence>
<dbReference type="SUPFAM" id="SSF54909">
    <property type="entry name" value="Dimeric alpha+beta barrel"/>
    <property type="match status" value="1"/>
</dbReference>